<keyword evidence="1" id="KW-0175">Coiled coil</keyword>
<accession>A0AAV9Z5W0</accession>
<reference evidence="2 3" key="1">
    <citation type="journal article" date="2024" name="J Genomics">
        <title>Draft genome sequencing and assembly of Favolaschia claudopus CIRM-BRFM 2984 isolated from oak limbs.</title>
        <authorList>
            <person name="Navarro D."/>
            <person name="Drula E."/>
            <person name="Chaduli D."/>
            <person name="Cazenave R."/>
            <person name="Ahrendt S."/>
            <person name="Wang J."/>
            <person name="Lipzen A."/>
            <person name="Daum C."/>
            <person name="Barry K."/>
            <person name="Grigoriev I.V."/>
            <person name="Favel A."/>
            <person name="Rosso M.N."/>
            <person name="Martin F."/>
        </authorList>
    </citation>
    <scope>NUCLEOTIDE SEQUENCE [LARGE SCALE GENOMIC DNA]</scope>
    <source>
        <strain evidence="2 3">CIRM-BRFM 2984</strain>
    </source>
</reference>
<dbReference type="AlphaFoldDB" id="A0AAV9Z5W0"/>
<evidence type="ECO:0000313" key="2">
    <source>
        <dbReference type="EMBL" id="KAK6972047.1"/>
    </source>
</evidence>
<evidence type="ECO:0000256" key="1">
    <source>
        <dbReference type="SAM" id="Coils"/>
    </source>
</evidence>
<dbReference type="Proteomes" id="UP001362999">
    <property type="component" value="Unassembled WGS sequence"/>
</dbReference>
<feature type="coiled-coil region" evidence="1">
    <location>
        <begin position="202"/>
        <end position="250"/>
    </location>
</feature>
<keyword evidence="3" id="KW-1185">Reference proteome</keyword>
<sequence length="271" mass="30824">MRFLGVGLASTSSGGFLVSKAKASALQISKVSAPVLERVPDEIIEPDWSLLDQQYSPENLPRDALEKRCRELERSTSEAESRCFTSDSVRPPPEVAQKSSYLILLYLQVTPSNTMGPFHINNIGINNFQRRRYFLKRDDRSLKLPSINLRLSATSRYSTQYFACSSLCCYDNGCQDTSLKEKAKKSDRTLMFPGGKGRHLTADEVIAQKVALEEAKEKEEVEKAAKKTRKEARKVEKVEIEEKCKQHERETRTKARLMYMDQSDRFTIKAA</sequence>
<comment type="caution">
    <text evidence="2">The sequence shown here is derived from an EMBL/GenBank/DDBJ whole genome shotgun (WGS) entry which is preliminary data.</text>
</comment>
<dbReference type="EMBL" id="JAWWNJ010000195">
    <property type="protein sequence ID" value="KAK6972047.1"/>
    <property type="molecule type" value="Genomic_DNA"/>
</dbReference>
<protein>
    <submittedName>
        <fullName evidence="2">Uncharacterized protein</fullName>
    </submittedName>
</protein>
<gene>
    <name evidence="2" type="ORF">R3P38DRAFT_2812802</name>
</gene>
<name>A0AAV9Z5W0_9AGAR</name>
<evidence type="ECO:0000313" key="3">
    <source>
        <dbReference type="Proteomes" id="UP001362999"/>
    </source>
</evidence>
<organism evidence="2 3">
    <name type="scientific">Favolaschia claudopus</name>
    <dbReference type="NCBI Taxonomy" id="2862362"/>
    <lineage>
        <taxon>Eukaryota</taxon>
        <taxon>Fungi</taxon>
        <taxon>Dikarya</taxon>
        <taxon>Basidiomycota</taxon>
        <taxon>Agaricomycotina</taxon>
        <taxon>Agaricomycetes</taxon>
        <taxon>Agaricomycetidae</taxon>
        <taxon>Agaricales</taxon>
        <taxon>Marasmiineae</taxon>
        <taxon>Mycenaceae</taxon>
        <taxon>Favolaschia</taxon>
    </lineage>
</organism>
<proteinExistence type="predicted"/>